<comment type="caution">
    <text evidence="1">The sequence shown here is derived from an EMBL/GenBank/DDBJ whole genome shotgun (WGS) entry which is preliminary data.</text>
</comment>
<sequence length="60" mass="6407">MRAAAGRATGQRLPRTLLATTSLASSTVADDDPTQLKSTVCELNPQVHRLREAVPLAPRP</sequence>
<dbReference type="EMBL" id="LAVA02000016">
    <property type="protein sequence ID" value="OIJ68404.1"/>
    <property type="molecule type" value="Genomic_DNA"/>
</dbReference>
<organism evidence="1 2">
    <name type="scientific">Streptomyces mangrovisoli</name>
    <dbReference type="NCBI Taxonomy" id="1428628"/>
    <lineage>
        <taxon>Bacteria</taxon>
        <taxon>Bacillati</taxon>
        <taxon>Actinomycetota</taxon>
        <taxon>Actinomycetes</taxon>
        <taxon>Kitasatosporales</taxon>
        <taxon>Streptomycetaceae</taxon>
        <taxon>Streptomyces</taxon>
    </lineage>
</organism>
<reference evidence="1" key="1">
    <citation type="submission" date="2016-10" db="EMBL/GenBank/DDBJ databases">
        <title>Genome sequence of Streptomyces mangrovisoli MUSC 149.</title>
        <authorList>
            <person name="Lee L.-H."/>
            <person name="Ser H.-L."/>
        </authorList>
    </citation>
    <scope>NUCLEOTIDE SEQUENCE [LARGE SCALE GENOMIC DNA]</scope>
    <source>
        <strain evidence="1">MUSC 149</strain>
    </source>
</reference>
<dbReference type="Proteomes" id="UP000034196">
    <property type="component" value="Unassembled WGS sequence"/>
</dbReference>
<gene>
    <name evidence="1" type="ORF">WN71_008270</name>
</gene>
<name>A0A1J4P3S1_9ACTN</name>
<keyword evidence="2" id="KW-1185">Reference proteome</keyword>
<proteinExistence type="predicted"/>
<accession>A0A1J4P3S1</accession>
<evidence type="ECO:0000313" key="2">
    <source>
        <dbReference type="Proteomes" id="UP000034196"/>
    </source>
</evidence>
<protein>
    <submittedName>
        <fullName evidence="1">Uncharacterized protein</fullName>
    </submittedName>
</protein>
<dbReference type="AlphaFoldDB" id="A0A1J4P3S1"/>
<evidence type="ECO:0000313" key="1">
    <source>
        <dbReference type="EMBL" id="OIJ68404.1"/>
    </source>
</evidence>